<comment type="caution">
    <text evidence="2">The sequence shown here is derived from an EMBL/GenBank/DDBJ whole genome shotgun (WGS) entry which is preliminary data.</text>
</comment>
<organism evidence="2 3">
    <name type="scientific">Alternaria atra</name>
    <dbReference type="NCBI Taxonomy" id="119953"/>
    <lineage>
        <taxon>Eukaryota</taxon>
        <taxon>Fungi</taxon>
        <taxon>Dikarya</taxon>
        <taxon>Ascomycota</taxon>
        <taxon>Pezizomycotina</taxon>
        <taxon>Dothideomycetes</taxon>
        <taxon>Pleosporomycetidae</taxon>
        <taxon>Pleosporales</taxon>
        <taxon>Pleosporineae</taxon>
        <taxon>Pleosporaceae</taxon>
        <taxon>Alternaria</taxon>
        <taxon>Alternaria sect. Ulocladioides</taxon>
    </lineage>
</organism>
<sequence length="237" mass="25936">MRLSLLLATVCATLTSACVFPFNNPRLTNSSLVADYVAHQQAKFGSGGPDGGGNGWSTVIGPGTEDITAWPKNGDSRKVTYIYYCFASHAEFSALKDVGDKYVNFDCSKLISYDQVKAKIVGNPDWGISIEDVCGSSSLGRMHDLNFPYPCDYSKDMGEDRTQYYPAAFDYHSIMIYASGDFASNPAGGVKDLPLVRWKNGRPKDGKVDDSTAEIIPWPNAISDGDKEGIVRLYPWN</sequence>
<dbReference type="InterPro" id="IPR024079">
    <property type="entry name" value="MetalloPept_cat_dom_sf"/>
</dbReference>
<gene>
    <name evidence="2" type="ORF">ALTATR162_LOCUS200</name>
</gene>
<feature type="signal peptide" evidence="1">
    <location>
        <begin position="1"/>
        <end position="17"/>
    </location>
</feature>
<protein>
    <submittedName>
        <fullName evidence="2">Uncharacterized protein</fullName>
    </submittedName>
</protein>
<dbReference type="OrthoDB" id="291007at2759"/>
<keyword evidence="3" id="KW-1185">Reference proteome</keyword>
<evidence type="ECO:0000313" key="2">
    <source>
        <dbReference type="EMBL" id="CAG5137769.1"/>
    </source>
</evidence>
<dbReference type="EMBL" id="CAJRGZ010000012">
    <property type="protein sequence ID" value="CAG5137769.1"/>
    <property type="molecule type" value="Genomic_DNA"/>
</dbReference>
<dbReference type="Gene3D" id="3.40.390.10">
    <property type="entry name" value="Collagenase (Catalytic Domain)"/>
    <property type="match status" value="1"/>
</dbReference>
<dbReference type="AlphaFoldDB" id="A0A8J2HR12"/>
<evidence type="ECO:0000313" key="3">
    <source>
        <dbReference type="Proteomes" id="UP000676310"/>
    </source>
</evidence>
<dbReference type="GeneID" id="67013397"/>
<dbReference type="PROSITE" id="PS51257">
    <property type="entry name" value="PROKAR_LIPOPROTEIN"/>
    <property type="match status" value="1"/>
</dbReference>
<feature type="chain" id="PRO_5035228676" evidence="1">
    <location>
        <begin position="18"/>
        <end position="237"/>
    </location>
</feature>
<evidence type="ECO:0000256" key="1">
    <source>
        <dbReference type="SAM" id="SignalP"/>
    </source>
</evidence>
<dbReference type="GO" id="GO:0008237">
    <property type="term" value="F:metallopeptidase activity"/>
    <property type="evidence" value="ECO:0007669"/>
    <property type="project" value="InterPro"/>
</dbReference>
<proteinExistence type="predicted"/>
<dbReference type="RefSeq" id="XP_043163728.1">
    <property type="nucleotide sequence ID" value="XM_043307793.1"/>
</dbReference>
<name>A0A8J2HR12_9PLEO</name>
<reference evidence="2" key="1">
    <citation type="submission" date="2021-05" db="EMBL/GenBank/DDBJ databases">
        <authorList>
            <person name="Stam R."/>
        </authorList>
    </citation>
    <scope>NUCLEOTIDE SEQUENCE</scope>
    <source>
        <strain evidence="2">CS162</strain>
    </source>
</reference>
<accession>A0A8J2HR12</accession>
<dbReference type="Proteomes" id="UP000676310">
    <property type="component" value="Unassembled WGS sequence"/>
</dbReference>
<keyword evidence="1" id="KW-0732">Signal</keyword>